<reference evidence="1" key="1">
    <citation type="submission" date="2023-08" db="EMBL/GenBank/DDBJ databases">
        <title>The draft genome of Tsukamurella strandjordii strain 050030.</title>
        <authorList>
            <person name="Zhao F."/>
            <person name="Feng Y."/>
            <person name="Zong Z."/>
        </authorList>
    </citation>
    <scope>NUCLEOTIDE SEQUENCE</scope>
    <source>
        <strain evidence="1">050030</strain>
    </source>
</reference>
<keyword evidence="2" id="KW-1185">Reference proteome</keyword>
<proteinExistence type="predicted"/>
<organism evidence="1 2">
    <name type="scientific">Tsukamurella strandjordii</name>
    <dbReference type="NCBI Taxonomy" id="147577"/>
    <lineage>
        <taxon>Bacteria</taxon>
        <taxon>Bacillati</taxon>
        <taxon>Actinomycetota</taxon>
        <taxon>Actinomycetes</taxon>
        <taxon>Mycobacteriales</taxon>
        <taxon>Tsukamurellaceae</taxon>
        <taxon>Tsukamurella</taxon>
    </lineage>
</organism>
<dbReference type="AlphaFoldDB" id="A0AA90SNI3"/>
<dbReference type="Proteomes" id="UP001178281">
    <property type="component" value="Unassembled WGS sequence"/>
</dbReference>
<dbReference type="RefSeq" id="WP_305112670.1">
    <property type="nucleotide sequence ID" value="NZ_JAUTIX010000009.1"/>
</dbReference>
<evidence type="ECO:0000313" key="2">
    <source>
        <dbReference type="Proteomes" id="UP001178281"/>
    </source>
</evidence>
<evidence type="ECO:0000313" key="1">
    <source>
        <dbReference type="EMBL" id="MDP0400237.1"/>
    </source>
</evidence>
<comment type="caution">
    <text evidence="1">The sequence shown here is derived from an EMBL/GenBank/DDBJ whole genome shotgun (WGS) entry which is preliminary data.</text>
</comment>
<gene>
    <name evidence="1" type="ORF">Q7X28_20160</name>
</gene>
<dbReference type="EMBL" id="JAUTIX010000009">
    <property type="protein sequence ID" value="MDP0400237.1"/>
    <property type="molecule type" value="Genomic_DNA"/>
</dbReference>
<protein>
    <submittedName>
        <fullName evidence="1">Uncharacterized protein</fullName>
    </submittedName>
</protein>
<name>A0AA90SNI3_9ACTN</name>
<accession>A0AA90SNI3</accession>
<sequence length="270" mass="29796">MSDNRVSQPSSEEAQRWTIVCASPSLAHRTKTGWDAPTERARDLARFFRAVAPKSTWELALGSSPDGADRTTIRLPEADSGAIEHALIQHFESQGSEPFPSVHIYCSGMVRCHVSYSGRMIHIQDLSTTRSDNISATISAWFAEALRTWPSSTAFAVSAHQESAQHSLTRVTLKNDIRIAAMIRGDAPPEDTSKISTIGWLNAIPPQAMKHPELLAKGIDWEQDASSGYGFLRVGQTPEDFTFEMAESVHKAVGNPTIEELRKQLAELQR</sequence>